<protein>
    <submittedName>
        <fullName evidence="1">Uncharacterized protein</fullName>
    </submittedName>
</protein>
<dbReference type="OrthoDB" id="5080380at2"/>
<organism evidence="1 2">
    <name type="scientific">Microbacterium aerolatum</name>
    <dbReference type="NCBI Taxonomy" id="153731"/>
    <lineage>
        <taxon>Bacteria</taxon>
        <taxon>Bacillati</taxon>
        <taxon>Actinomycetota</taxon>
        <taxon>Actinomycetes</taxon>
        <taxon>Micrococcales</taxon>
        <taxon>Microbacteriaceae</taxon>
        <taxon>Microbacterium</taxon>
    </lineage>
</organism>
<gene>
    <name evidence="1" type="ORF">MAE01_06860</name>
</gene>
<dbReference type="RefSeq" id="WP_147038145.1">
    <property type="nucleotide sequence ID" value="NZ_BJUW01000002.1"/>
</dbReference>
<dbReference type="Proteomes" id="UP000321225">
    <property type="component" value="Unassembled WGS sequence"/>
</dbReference>
<dbReference type="AlphaFoldDB" id="A0A511ABF8"/>
<proteinExistence type="predicted"/>
<comment type="caution">
    <text evidence="1">The sequence shown here is derived from an EMBL/GenBank/DDBJ whole genome shotgun (WGS) entry which is preliminary data.</text>
</comment>
<name>A0A511ABF8_9MICO</name>
<accession>A0A511ABF8</accession>
<keyword evidence="2" id="KW-1185">Reference proteome</keyword>
<sequence length="88" mass="10006">MQIVREEGLDTPVLYGAGRLHDDAAVLERDGDRYTVFLVDERHNPIRSTIRTYDDEAEALERVLLKLRQVAKARRSMAALSEPPRSDA</sequence>
<evidence type="ECO:0000313" key="2">
    <source>
        <dbReference type="Proteomes" id="UP000321225"/>
    </source>
</evidence>
<evidence type="ECO:0000313" key="1">
    <source>
        <dbReference type="EMBL" id="GEK85510.1"/>
    </source>
</evidence>
<reference evidence="1 2" key="1">
    <citation type="submission" date="2019-07" db="EMBL/GenBank/DDBJ databases">
        <title>Whole genome shotgun sequence of Microbacterium aerolatum NBRC 103071.</title>
        <authorList>
            <person name="Hosoyama A."/>
            <person name="Uohara A."/>
            <person name="Ohji S."/>
            <person name="Ichikawa N."/>
        </authorList>
    </citation>
    <scope>NUCLEOTIDE SEQUENCE [LARGE SCALE GENOMIC DNA]</scope>
    <source>
        <strain evidence="1 2">NBRC 103071</strain>
    </source>
</reference>
<dbReference type="EMBL" id="BJUW01000002">
    <property type="protein sequence ID" value="GEK85510.1"/>
    <property type="molecule type" value="Genomic_DNA"/>
</dbReference>